<comment type="caution">
    <text evidence="1">The sequence shown here is derived from an EMBL/GenBank/DDBJ whole genome shotgun (WGS) entry which is preliminary data.</text>
</comment>
<proteinExistence type="predicted"/>
<sequence>MDRKKIKAKPGTLIPWEERIKEYPKITGDGKLIKKEWEKIEVIANRFIWAILTDF</sequence>
<name>X1P6Y9_9ZZZZ</name>
<organism evidence="1">
    <name type="scientific">marine sediment metagenome</name>
    <dbReference type="NCBI Taxonomy" id="412755"/>
    <lineage>
        <taxon>unclassified sequences</taxon>
        <taxon>metagenomes</taxon>
        <taxon>ecological metagenomes</taxon>
    </lineage>
</organism>
<accession>X1P6Y9</accession>
<evidence type="ECO:0000313" key="1">
    <source>
        <dbReference type="EMBL" id="GAI52057.1"/>
    </source>
</evidence>
<reference evidence="1" key="1">
    <citation type="journal article" date="2014" name="Front. Microbiol.">
        <title>High frequency of phylogenetically diverse reductive dehalogenase-homologous genes in deep subseafloor sedimentary metagenomes.</title>
        <authorList>
            <person name="Kawai M."/>
            <person name="Futagami T."/>
            <person name="Toyoda A."/>
            <person name="Takaki Y."/>
            <person name="Nishi S."/>
            <person name="Hori S."/>
            <person name="Arai W."/>
            <person name="Tsubouchi T."/>
            <person name="Morono Y."/>
            <person name="Uchiyama I."/>
            <person name="Ito T."/>
            <person name="Fujiyama A."/>
            <person name="Inagaki F."/>
            <person name="Takami H."/>
        </authorList>
    </citation>
    <scope>NUCLEOTIDE SEQUENCE</scope>
    <source>
        <strain evidence="1">Expedition CK06-06</strain>
    </source>
</reference>
<gene>
    <name evidence="1" type="ORF">S06H3_58083</name>
</gene>
<dbReference type="EMBL" id="BARV01037563">
    <property type="protein sequence ID" value="GAI52057.1"/>
    <property type="molecule type" value="Genomic_DNA"/>
</dbReference>
<dbReference type="AlphaFoldDB" id="X1P6Y9"/>
<protein>
    <submittedName>
        <fullName evidence="1">Uncharacterized protein</fullName>
    </submittedName>
</protein>